<protein>
    <submittedName>
        <fullName evidence="4">Transporter substrate-binding domain-containing protein</fullName>
    </submittedName>
</protein>
<dbReference type="EMBL" id="JACSPW010000018">
    <property type="protein sequence ID" value="MBD8034572.1"/>
    <property type="molecule type" value="Genomic_DNA"/>
</dbReference>
<organism evidence="4 5">
    <name type="scientific">Solibacillus merdavium</name>
    <dbReference type="NCBI Taxonomy" id="2762218"/>
    <lineage>
        <taxon>Bacteria</taxon>
        <taxon>Bacillati</taxon>
        <taxon>Bacillota</taxon>
        <taxon>Bacilli</taxon>
        <taxon>Bacillales</taxon>
        <taxon>Caryophanaceae</taxon>
        <taxon>Solibacillus</taxon>
    </lineage>
</organism>
<keyword evidence="5" id="KW-1185">Reference proteome</keyword>
<accession>A0ABR8XRJ7</accession>
<proteinExistence type="predicted"/>
<dbReference type="InterPro" id="IPR001638">
    <property type="entry name" value="Solute-binding_3/MltF_N"/>
</dbReference>
<comment type="caution">
    <text evidence="4">The sequence shown here is derived from an EMBL/GenBank/DDBJ whole genome shotgun (WGS) entry which is preliminary data.</text>
</comment>
<evidence type="ECO:0000256" key="1">
    <source>
        <dbReference type="ARBA" id="ARBA00022729"/>
    </source>
</evidence>
<evidence type="ECO:0000313" key="5">
    <source>
        <dbReference type="Proteomes" id="UP000600565"/>
    </source>
</evidence>
<dbReference type="SMART" id="SM00062">
    <property type="entry name" value="PBPb"/>
    <property type="match status" value="1"/>
</dbReference>
<reference evidence="4 5" key="1">
    <citation type="submission" date="2020-08" db="EMBL/GenBank/DDBJ databases">
        <title>A Genomic Blueprint of the Chicken Gut Microbiome.</title>
        <authorList>
            <person name="Gilroy R."/>
            <person name="Ravi A."/>
            <person name="Getino M."/>
            <person name="Pursley I."/>
            <person name="Horton D.L."/>
            <person name="Alikhan N.-F."/>
            <person name="Baker D."/>
            <person name="Gharbi K."/>
            <person name="Hall N."/>
            <person name="Watson M."/>
            <person name="Adriaenssens E.M."/>
            <person name="Foster-Nyarko E."/>
            <person name="Jarju S."/>
            <person name="Secka A."/>
            <person name="Antonio M."/>
            <person name="Oren A."/>
            <person name="Chaudhuri R."/>
            <person name="La Ragione R.M."/>
            <person name="Hildebrand F."/>
            <person name="Pallen M.J."/>
        </authorList>
    </citation>
    <scope>NUCLEOTIDE SEQUENCE [LARGE SCALE GENOMIC DNA]</scope>
    <source>
        <strain evidence="4 5">Sa1YVA6</strain>
    </source>
</reference>
<dbReference type="PANTHER" id="PTHR35936">
    <property type="entry name" value="MEMBRANE-BOUND LYTIC MUREIN TRANSGLYCOSYLASE F"/>
    <property type="match status" value="1"/>
</dbReference>
<dbReference type="Gene3D" id="3.40.190.10">
    <property type="entry name" value="Periplasmic binding protein-like II"/>
    <property type="match status" value="2"/>
</dbReference>
<evidence type="ECO:0000256" key="2">
    <source>
        <dbReference type="SAM" id="SignalP"/>
    </source>
</evidence>
<dbReference type="PROSITE" id="PS51257">
    <property type="entry name" value="PROKAR_LIPOPROTEIN"/>
    <property type="match status" value="1"/>
</dbReference>
<keyword evidence="1 2" id="KW-0732">Signal</keyword>
<feature type="domain" description="Solute-binding protein family 3/N-terminal" evidence="3">
    <location>
        <begin position="38"/>
        <end position="264"/>
    </location>
</feature>
<dbReference type="RefSeq" id="WP_191705070.1">
    <property type="nucleotide sequence ID" value="NZ_JACSPW010000018.1"/>
</dbReference>
<sequence>MKKRLLSAILLAGALLSACGSDSDVASTNANNNEDAKKVVIGTGSQFINICFYDEDGNLTGYDIELLKEIDQRLPQYEFDFEVMDFSNLLLSLETKKIDVIAHNMAKNPEREEKFLFNSQPYNAVPTHVVVNEKNTDIQSIDDLNGKTVGLAPTSNAALFVEDYVAKNNMDTKLTYITSTPDILNQLKTDRIQAIFQFPFSVEIFNRESDAQLKLVGEPLIFSEIFFMLNKQDEQLAADIDEVLVELIDDGTVKELSEKWLGADFSVEL</sequence>
<dbReference type="PANTHER" id="PTHR35936:SF18">
    <property type="entry name" value="L-CYSTINE-BINDING PROTEIN TCYJ"/>
    <property type="match status" value="1"/>
</dbReference>
<dbReference type="Pfam" id="PF00497">
    <property type="entry name" value="SBP_bac_3"/>
    <property type="match status" value="1"/>
</dbReference>
<feature type="signal peptide" evidence="2">
    <location>
        <begin position="1"/>
        <end position="20"/>
    </location>
</feature>
<feature type="chain" id="PRO_5045872892" evidence="2">
    <location>
        <begin position="21"/>
        <end position="269"/>
    </location>
</feature>
<name>A0ABR8XRJ7_9BACL</name>
<dbReference type="SUPFAM" id="SSF53850">
    <property type="entry name" value="Periplasmic binding protein-like II"/>
    <property type="match status" value="1"/>
</dbReference>
<evidence type="ECO:0000259" key="3">
    <source>
        <dbReference type="SMART" id="SM00062"/>
    </source>
</evidence>
<gene>
    <name evidence="4" type="ORF">H9632_15995</name>
</gene>
<dbReference type="Proteomes" id="UP000600565">
    <property type="component" value="Unassembled WGS sequence"/>
</dbReference>
<evidence type="ECO:0000313" key="4">
    <source>
        <dbReference type="EMBL" id="MBD8034572.1"/>
    </source>
</evidence>